<feature type="repeat" description="TPR" evidence="1">
    <location>
        <begin position="672"/>
        <end position="705"/>
    </location>
</feature>
<dbReference type="eggNOG" id="COG2199">
    <property type="taxonomic scope" value="Bacteria"/>
</dbReference>
<dbReference type="Gene3D" id="3.30.70.270">
    <property type="match status" value="1"/>
</dbReference>
<keyword evidence="1" id="KW-0802">TPR repeat</keyword>
<dbReference type="InterPro" id="IPR043128">
    <property type="entry name" value="Rev_trsase/Diguanyl_cyclase"/>
</dbReference>
<protein>
    <submittedName>
        <fullName evidence="4">Tetratricopeptide TPR_1 repeat-containing protein</fullName>
    </submittedName>
</protein>
<dbReference type="PROSITE" id="PS50005">
    <property type="entry name" value="TPR"/>
    <property type="match status" value="3"/>
</dbReference>
<sequence length="838" mass="92512">MLPMNPHTPFHEETRIRLTRRDLIRYENLLRDSLSRVISFKSYSLFFPRTPVAPEAVWEPQDRKLLIPLILKGELLGIFVARGVGGRPARTLLAAYPAVATLCLENLLLYKMSITDPSTGLASLPYMLDVAAREVGLIRECFRPGADSRCDVATLGHRACMGLVVLRFSSMPAVVRDCGYLFAEQLCALLADELQAVVPEQAFAARTGDSEMAVFLPTATPRVCRKVAAEAVRKLRAVSLLHELRDEEIGVSVAAGFANYPQDMNGAQFERPEAEQARMLLRKARTAASVAVEDAPGTMQQVMGFGRILAEGGRVQEVLPMNRVVISLGAAMDAREGQRFSIWSHVRHASGISGGAGVSGAQDEKPAAPSVDPAVPPLPSGARQEHTLMYKGELVIMEVRENSSLAEVMHLGDPAWSIAQGDRLTLLPEDKDVSAAGAVSDDGAAASADPLTGLLRHRDFLARWTRDRDLCSGYTLALMRLTGESRQHGDRSPHAEQLMAQAAEACRARLAELQPAGGDAVSFGGRYGLNSLIHFHPDVPVDKVYDCYTELCEHLERKLHIEAAVGIARHPYLNFRKPDSLENCQKALEYAMLMEKPRVGVIDTWALNISADKLFSQGDTFAAIEEYKLALLADENNTMAWNSLGVCMAGLGRHSEARRLFGEALQRDRRDVMTLYNLGHVCQNMGEYDEARQYYRKCLKYDKEHVFALLRLGQMAEQEKKFGPARQYYNRAARLDGAQALTWRNLARLCMRQGRPDEAREHLHQALIHNPQDAISLQLLARLYLEGGDDPEVASVLARQAVALRPELKAGWLDLARALEATGRQREAAEALSRAAGL</sequence>
<evidence type="ECO:0000313" key="4">
    <source>
        <dbReference type="EMBL" id="ABB37589.2"/>
    </source>
</evidence>
<evidence type="ECO:0000313" key="5">
    <source>
        <dbReference type="Proteomes" id="UP000002710"/>
    </source>
</evidence>
<proteinExistence type="predicted"/>
<dbReference type="eggNOG" id="COG0457">
    <property type="taxonomic scope" value="Bacteria"/>
</dbReference>
<dbReference type="Pfam" id="PF13432">
    <property type="entry name" value="TPR_16"/>
    <property type="match status" value="1"/>
</dbReference>
<dbReference type="AlphaFoldDB" id="Q314Q7"/>
<feature type="region of interest" description="Disordered" evidence="2">
    <location>
        <begin position="354"/>
        <end position="382"/>
    </location>
</feature>
<organism evidence="4 5">
    <name type="scientific">Oleidesulfovibrio alaskensis (strain ATCC BAA-1058 / DSM 17464 / G20)</name>
    <name type="common">Desulfovibrio alaskensis</name>
    <dbReference type="NCBI Taxonomy" id="207559"/>
    <lineage>
        <taxon>Bacteria</taxon>
        <taxon>Pseudomonadati</taxon>
        <taxon>Thermodesulfobacteriota</taxon>
        <taxon>Desulfovibrionia</taxon>
        <taxon>Desulfovibrionales</taxon>
        <taxon>Desulfovibrionaceae</taxon>
        <taxon>Oleidesulfovibrio</taxon>
    </lineage>
</organism>
<gene>
    <name evidence="4" type="ordered locus">Dde_0788</name>
</gene>
<dbReference type="Gene3D" id="1.25.40.10">
    <property type="entry name" value="Tetratricopeptide repeat domain"/>
    <property type="match status" value="1"/>
</dbReference>
<dbReference type="InterPro" id="IPR029787">
    <property type="entry name" value="Nucleotide_cyclase"/>
</dbReference>
<evidence type="ECO:0000256" key="2">
    <source>
        <dbReference type="SAM" id="MobiDB-lite"/>
    </source>
</evidence>
<feature type="repeat" description="TPR" evidence="1">
    <location>
        <begin position="638"/>
        <end position="671"/>
    </location>
</feature>
<dbReference type="SMART" id="SM00028">
    <property type="entry name" value="TPR"/>
    <property type="match status" value="5"/>
</dbReference>
<feature type="repeat" description="TPR" evidence="1">
    <location>
        <begin position="740"/>
        <end position="773"/>
    </location>
</feature>
<dbReference type="InterPro" id="IPR019734">
    <property type="entry name" value="TPR_rpt"/>
</dbReference>
<keyword evidence="5" id="KW-1185">Reference proteome</keyword>
<dbReference type="RefSeq" id="WP_011366852.1">
    <property type="nucleotide sequence ID" value="NC_007519.1"/>
</dbReference>
<dbReference type="STRING" id="207559.Dde_0788"/>
<dbReference type="InterPro" id="IPR000160">
    <property type="entry name" value="GGDEF_dom"/>
</dbReference>
<dbReference type="PANTHER" id="PTHR12558">
    <property type="entry name" value="CELL DIVISION CYCLE 16,23,27"/>
    <property type="match status" value="1"/>
</dbReference>
<name>Q314Q7_OLEA2</name>
<feature type="domain" description="GGDEF" evidence="3">
    <location>
        <begin position="157"/>
        <end position="266"/>
    </location>
</feature>
<evidence type="ECO:0000259" key="3">
    <source>
        <dbReference type="Pfam" id="PF00990"/>
    </source>
</evidence>
<dbReference type="Pfam" id="PF00515">
    <property type="entry name" value="TPR_1"/>
    <property type="match status" value="1"/>
</dbReference>
<evidence type="ECO:0000256" key="1">
    <source>
        <dbReference type="PROSITE-ProRule" id="PRU00339"/>
    </source>
</evidence>
<dbReference type="Pfam" id="PF00990">
    <property type="entry name" value="GGDEF"/>
    <property type="match status" value="1"/>
</dbReference>
<dbReference type="Proteomes" id="UP000002710">
    <property type="component" value="Chromosome"/>
</dbReference>
<dbReference type="KEGG" id="dde:Dde_0788"/>
<dbReference type="PANTHER" id="PTHR12558:SF13">
    <property type="entry name" value="CELL DIVISION CYCLE PROTEIN 27 HOMOLOG"/>
    <property type="match status" value="1"/>
</dbReference>
<dbReference type="Pfam" id="PF13424">
    <property type="entry name" value="TPR_12"/>
    <property type="match status" value="1"/>
</dbReference>
<dbReference type="HOGENOM" id="CLU_351178_0_0_7"/>
<dbReference type="SUPFAM" id="SSF48452">
    <property type="entry name" value="TPR-like"/>
    <property type="match status" value="1"/>
</dbReference>
<dbReference type="SUPFAM" id="SSF55073">
    <property type="entry name" value="Nucleotide cyclase"/>
    <property type="match status" value="1"/>
</dbReference>
<dbReference type="InterPro" id="IPR011990">
    <property type="entry name" value="TPR-like_helical_dom_sf"/>
</dbReference>
<accession>Q314Q7</accession>
<reference evidence="4 5" key="1">
    <citation type="journal article" date="2011" name="J. Bacteriol.">
        <title>Complete genome sequence and updated annotation of Desulfovibrio alaskensis G20.</title>
        <authorList>
            <person name="Hauser L.J."/>
            <person name="Land M.L."/>
            <person name="Brown S.D."/>
            <person name="Larimer F."/>
            <person name="Keller K.L."/>
            <person name="Rapp-Giles B.J."/>
            <person name="Price M.N."/>
            <person name="Lin M."/>
            <person name="Bruce D.C."/>
            <person name="Detter J.C."/>
            <person name="Tapia R."/>
            <person name="Han C.S."/>
            <person name="Goodwin L.A."/>
            <person name="Cheng J.F."/>
            <person name="Pitluck S."/>
            <person name="Copeland A."/>
            <person name="Lucas S."/>
            <person name="Nolan M."/>
            <person name="Lapidus A.L."/>
            <person name="Palumbo A.V."/>
            <person name="Wall J.D."/>
        </authorList>
    </citation>
    <scope>NUCLEOTIDE SEQUENCE [LARGE SCALE GENOMIC DNA]</scope>
    <source>
        <strain evidence="5">ATCC BAA 1058 / DSM 17464 / G20</strain>
    </source>
</reference>
<dbReference type="EMBL" id="CP000112">
    <property type="protein sequence ID" value="ABB37589.2"/>
    <property type="molecule type" value="Genomic_DNA"/>
</dbReference>